<evidence type="ECO:0000313" key="1">
    <source>
        <dbReference type="EMBL" id="MFH6604956.1"/>
    </source>
</evidence>
<organism evidence="1 2">
    <name type="scientific">Meishania litoralis</name>
    <dbReference type="NCBI Taxonomy" id="3434685"/>
    <lineage>
        <taxon>Bacteria</taxon>
        <taxon>Pseudomonadati</taxon>
        <taxon>Bacteroidota</taxon>
        <taxon>Flavobacteriia</taxon>
        <taxon>Flavobacteriales</taxon>
        <taxon>Flavobacteriaceae</taxon>
        <taxon>Meishania</taxon>
    </lineage>
</organism>
<dbReference type="Proteomes" id="UP001595191">
    <property type="component" value="Unassembled WGS sequence"/>
</dbReference>
<name>A0ACC7LMG2_9FLAO</name>
<keyword evidence="2" id="KW-1185">Reference proteome</keyword>
<dbReference type="EMBL" id="JBHFPV010000006">
    <property type="protein sequence ID" value="MFH6604956.1"/>
    <property type="molecule type" value="Genomic_DNA"/>
</dbReference>
<reference evidence="1" key="1">
    <citation type="submission" date="2024-09" db="EMBL/GenBank/DDBJ databases">
        <authorList>
            <person name="Liu J."/>
        </authorList>
    </citation>
    <scope>NUCLEOTIDE SEQUENCE</scope>
    <source>
        <strain evidence="1">NBU2967</strain>
    </source>
</reference>
<accession>A0ACC7LMG2</accession>
<sequence length="478" mass="53360">MGLGDKMFKGMAWSAIERISIQAVQFVIGIVLLRILSPPEFDIIAILLVFITISQVFIDSGFTKALIQKQNRTNDDISTVFIFNIVISLVCYALLWLVAPLIANFYQIEELVLLLRVLAISLIVNALFTVPVTLYTIELDFKVITKVNFLSSIISGAIAIYMAYVGFGVWALVAQTLIKSVLTAILIWFGLKWKPNWVFSKGSLKELFSYGSNLLISSILNTSVNKLYELVIPKVTSPGNLGYYTSGTRITDFIFGIMNAVLERVLLPGLASLQDQIETLVKHTRSIIRATALITVPIFIFLATVAEPLILILMTDKWLPAVPIMQIFCIARAITIISGINVNLLYVIGRTDLALRQQYAKLSIRVVLLIAALKYGILFIALAELASTTIHFFINTYYPGKIMKYGSLNQIKDMLPIIFSGLIMSLCVFLIIGRIENNLAKLCLAPVIAIPIYFTFIRLFKVQELQMLLTKAKGLKKK</sequence>
<protein>
    <submittedName>
        <fullName evidence="1">Lipopolysaccharide biosynthesis protein</fullName>
    </submittedName>
</protein>
<comment type="caution">
    <text evidence="1">The sequence shown here is derived from an EMBL/GenBank/DDBJ whole genome shotgun (WGS) entry which is preliminary data.</text>
</comment>
<gene>
    <name evidence="1" type="ORF">ACEZ3G_15830</name>
</gene>
<evidence type="ECO:0000313" key="2">
    <source>
        <dbReference type="Proteomes" id="UP001595191"/>
    </source>
</evidence>
<proteinExistence type="predicted"/>